<evidence type="ECO:0000313" key="2">
    <source>
        <dbReference type="EMBL" id="MEF2965811.1"/>
    </source>
</evidence>
<protein>
    <submittedName>
        <fullName evidence="2">Sugar phosphate isomerase/epimerase family protein</fullName>
    </submittedName>
</protein>
<keyword evidence="2" id="KW-0413">Isomerase</keyword>
<dbReference type="Proteomes" id="UP001306950">
    <property type="component" value="Unassembled WGS sequence"/>
</dbReference>
<dbReference type="PANTHER" id="PTHR12110:SF21">
    <property type="entry name" value="XYLOSE ISOMERASE-LIKE TIM BARREL DOMAIN-CONTAINING PROTEIN"/>
    <property type="match status" value="1"/>
</dbReference>
<dbReference type="EMBL" id="JAZHPZ010000003">
    <property type="protein sequence ID" value="MEF2965811.1"/>
    <property type="molecule type" value="Genomic_DNA"/>
</dbReference>
<organism evidence="2 3">
    <name type="scientific">Paenibacillus haidiansis</name>
    <dbReference type="NCBI Taxonomy" id="1574488"/>
    <lineage>
        <taxon>Bacteria</taxon>
        <taxon>Bacillati</taxon>
        <taxon>Bacillota</taxon>
        <taxon>Bacilli</taxon>
        <taxon>Bacillales</taxon>
        <taxon>Paenibacillaceae</taxon>
        <taxon>Paenibacillus</taxon>
    </lineage>
</organism>
<proteinExistence type="predicted"/>
<dbReference type="PANTHER" id="PTHR12110">
    <property type="entry name" value="HYDROXYPYRUVATE ISOMERASE"/>
    <property type="match status" value="1"/>
</dbReference>
<dbReference type="SUPFAM" id="SSF51658">
    <property type="entry name" value="Xylose isomerase-like"/>
    <property type="match status" value="1"/>
</dbReference>
<dbReference type="Gene3D" id="3.20.20.150">
    <property type="entry name" value="Divalent-metal-dependent TIM barrel enzymes"/>
    <property type="match status" value="1"/>
</dbReference>
<dbReference type="GO" id="GO:0016853">
    <property type="term" value="F:isomerase activity"/>
    <property type="evidence" value="ECO:0007669"/>
    <property type="project" value="UniProtKB-KW"/>
</dbReference>
<evidence type="ECO:0000313" key="3">
    <source>
        <dbReference type="Proteomes" id="UP001306950"/>
    </source>
</evidence>
<dbReference type="Pfam" id="PF01261">
    <property type="entry name" value="AP_endonuc_2"/>
    <property type="match status" value="1"/>
</dbReference>
<gene>
    <name evidence="2" type="ORF">V3851_08220</name>
</gene>
<feature type="domain" description="Xylose isomerase-like TIM barrel" evidence="1">
    <location>
        <begin position="18"/>
        <end position="246"/>
    </location>
</feature>
<evidence type="ECO:0000259" key="1">
    <source>
        <dbReference type="Pfam" id="PF01261"/>
    </source>
</evidence>
<accession>A0ABU7VPX6</accession>
<dbReference type="RefSeq" id="WP_331846041.1">
    <property type="nucleotide sequence ID" value="NZ_JAZHPZ010000003.1"/>
</dbReference>
<reference evidence="2 3" key="1">
    <citation type="submission" date="2024-02" db="EMBL/GenBank/DDBJ databases">
        <title>A nitrogen-fixing paenibacillus bacterium.</title>
        <authorList>
            <person name="Zhang W.L."/>
            <person name="Chen S.F."/>
        </authorList>
    </citation>
    <scope>NUCLEOTIDE SEQUENCE [LARGE SCALE GENOMIC DNA]</scope>
    <source>
        <strain evidence="2 3">M1</strain>
    </source>
</reference>
<sequence length="265" mass="30794">MKLGMPTLIEYRNIQDNIQLCKELELEFVELNMNLPIFLPETLPAQDILKLKKHHGIDFTIHLPEELDLSSFHQPIRKGHIERCKETIKWAQAAEIKTVNMHINNGIYFTLPHTRVWINEQYEERFLALLLDSCSELYELCEQTSVQLCIENTSNFHIPFIRRALEKLSDIYDHFCITWDVGHDAIGGYGDQAFILAHSEKVRHMHIHDYNGKSDHQPLFSGQVPLGDRLQFAKDRNLSVVVEVKTSSALKDSISKLPFYTREII</sequence>
<dbReference type="InterPro" id="IPR013022">
    <property type="entry name" value="Xyl_isomerase-like_TIM-brl"/>
</dbReference>
<dbReference type="InterPro" id="IPR050312">
    <property type="entry name" value="IolE/XylAMocC-like"/>
</dbReference>
<keyword evidence="3" id="KW-1185">Reference proteome</keyword>
<name>A0ABU7VPX6_9BACL</name>
<comment type="caution">
    <text evidence="2">The sequence shown here is derived from an EMBL/GenBank/DDBJ whole genome shotgun (WGS) entry which is preliminary data.</text>
</comment>
<dbReference type="InterPro" id="IPR036237">
    <property type="entry name" value="Xyl_isomerase-like_sf"/>
</dbReference>